<name>A0ABR1L4V3_9PEZI</name>
<feature type="compositionally biased region" description="Polar residues" evidence="1">
    <location>
        <begin position="28"/>
        <end position="40"/>
    </location>
</feature>
<reference evidence="2 3" key="1">
    <citation type="submission" date="2024-04" db="EMBL/GenBank/DDBJ databases">
        <title>Phyllosticta paracitricarpa is synonymous to the EU quarantine fungus P. citricarpa based on phylogenomic analyses.</title>
        <authorList>
            <consortium name="Lawrence Berkeley National Laboratory"/>
            <person name="Van ingen-buijs V.A."/>
            <person name="Van westerhoven A.C."/>
            <person name="Haridas S."/>
            <person name="Skiadas P."/>
            <person name="Martin F."/>
            <person name="Groenewald J.Z."/>
            <person name="Crous P.W."/>
            <person name="Seidl M.F."/>
        </authorList>
    </citation>
    <scope>NUCLEOTIDE SEQUENCE [LARGE SCALE GENOMIC DNA]</scope>
    <source>
        <strain evidence="2 3">CPC 17464</strain>
    </source>
</reference>
<feature type="compositionally biased region" description="Basic and acidic residues" evidence="1">
    <location>
        <begin position="12"/>
        <end position="26"/>
    </location>
</feature>
<dbReference type="EMBL" id="JBBPEH010000014">
    <property type="protein sequence ID" value="KAK7530258.1"/>
    <property type="molecule type" value="Genomic_DNA"/>
</dbReference>
<feature type="region of interest" description="Disordered" evidence="1">
    <location>
        <begin position="129"/>
        <end position="170"/>
    </location>
</feature>
<proteinExistence type="predicted"/>
<feature type="region of interest" description="Disordered" evidence="1">
    <location>
        <begin position="256"/>
        <end position="280"/>
    </location>
</feature>
<dbReference type="RefSeq" id="XP_066650497.1">
    <property type="nucleotide sequence ID" value="XM_066794086.1"/>
</dbReference>
<organism evidence="2 3">
    <name type="scientific">Phyllosticta citribraziliensis</name>
    <dbReference type="NCBI Taxonomy" id="989973"/>
    <lineage>
        <taxon>Eukaryota</taxon>
        <taxon>Fungi</taxon>
        <taxon>Dikarya</taxon>
        <taxon>Ascomycota</taxon>
        <taxon>Pezizomycotina</taxon>
        <taxon>Dothideomycetes</taxon>
        <taxon>Dothideomycetes incertae sedis</taxon>
        <taxon>Botryosphaeriales</taxon>
        <taxon>Phyllostictaceae</taxon>
        <taxon>Phyllosticta</taxon>
    </lineage>
</organism>
<comment type="caution">
    <text evidence="2">The sequence shown here is derived from an EMBL/GenBank/DDBJ whole genome shotgun (WGS) entry which is preliminary data.</text>
</comment>
<feature type="compositionally biased region" description="Basic and acidic residues" evidence="1">
    <location>
        <begin position="145"/>
        <end position="169"/>
    </location>
</feature>
<evidence type="ECO:0000256" key="1">
    <source>
        <dbReference type="SAM" id="MobiDB-lite"/>
    </source>
</evidence>
<dbReference type="Proteomes" id="UP001360953">
    <property type="component" value="Unassembled WGS sequence"/>
</dbReference>
<protein>
    <submittedName>
        <fullName evidence="2">Uncharacterized protein</fullName>
    </submittedName>
</protein>
<keyword evidence="3" id="KW-1185">Reference proteome</keyword>
<sequence>MRRTVHPGSVEKVVRVSSSREARARGVEQSSGPAQRQTGTVIGKAEPDHASPPPQSRLCPLQIPQSSNFPTTSNVVGKVRTSIPAHFQSKGRKLAAECETRSDIWPQSYHWRVEITRLWTGAAGVRAQGARTTGELSGEGSGMSGRRELPGRTDPEVDSRVRHETDQRGRGKMAIPRRVMVGGTALSRGCGPAVGALQRAERPANVRDATEPGVTGAGWSLRWWCEMGRGGGGWFDGLIHIRHCRVVRKREAEESRLATPVGRKPTRNLGRAQGGMADGQPTSADTLSFVPAGFSSPCSILCGQLFWALAEARRTRCRCSRWPTTNSAASWTFSTPSSSHHLSLSITLTLSRLQFNAWMTVFQFPLSGIPGADNATRCKLYWPKS</sequence>
<evidence type="ECO:0000313" key="3">
    <source>
        <dbReference type="Proteomes" id="UP001360953"/>
    </source>
</evidence>
<dbReference type="GeneID" id="92026992"/>
<feature type="region of interest" description="Disordered" evidence="1">
    <location>
        <begin position="1"/>
        <end position="57"/>
    </location>
</feature>
<gene>
    <name evidence="2" type="ORF">J3D65DRAFT_151189</name>
</gene>
<accession>A0ABR1L4V3</accession>
<evidence type="ECO:0000313" key="2">
    <source>
        <dbReference type="EMBL" id="KAK7530258.1"/>
    </source>
</evidence>